<protein>
    <submittedName>
        <fullName evidence="1">19020_t:CDS:1</fullName>
    </submittedName>
</protein>
<proteinExistence type="predicted"/>
<dbReference type="Proteomes" id="UP000789920">
    <property type="component" value="Unassembled WGS sequence"/>
</dbReference>
<reference evidence="1" key="1">
    <citation type="submission" date="2021-06" db="EMBL/GenBank/DDBJ databases">
        <authorList>
            <person name="Kallberg Y."/>
            <person name="Tangrot J."/>
            <person name="Rosling A."/>
        </authorList>
    </citation>
    <scope>NUCLEOTIDE SEQUENCE</scope>
    <source>
        <strain evidence="1">MA461A</strain>
    </source>
</reference>
<evidence type="ECO:0000313" key="2">
    <source>
        <dbReference type="Proteomes" id="UP000789920"/>
    </source>
</evidence>
<comment type="caution">
    <text evidence="1">The sequence shown here is derived from an EMBL/GenBank/DDBJ whole genome shotgun (WGS) entry which is preliminary data.</text>
</comment>
<evidence type="ECO:0000313" key="1">
    <source>
        <dbReference type="EMBL" id="CAG8720902.1"/>
    </source>
</evidence>
<feature type="non-terminal residue" evidence="1">
    <location>
        <position position="333"/>
    </location>
</feature>
<accession>A0ACA9PWU2</accession>
<feature type="non-terminal residue" evidence="1">
    <location>
        <position position="1"/>
    </location>
</feature>
<organism evidence="1 2">
    <name type="scientific">Racocetra persica</name>
    <dbReference type="NCBI Taxonomy" id="160502"/>
    <lineage>
        <taxon>Eukaryota</taxon>
        <taxon>Fungi</taxon>
        <taxon>Fungi incertae sedis</taxon>
        <taxon>Mucoromycota</taxon>
        <taxon>Glomeromycotina</taxon>
        <taxon>Glomeromycetes</taxon>
        <taxon>Diversisporales</taxon>
        <taxon>Gigasporaceae</taxon>
        <taxon>Racocetra</taxon>
    </lineage>
</organism>
<sequence length="333" mass="34187">TTTSIPTTTRATTTAIPTTTRATTTAIPTTTKATTTAIPTTTRATTTAIHTTTKATTTAATTTACLPLPSGVEPAAPNNLDRIDQPNRPLDGIYKYPITSGSGVNVYIVDTGINTANVEFGGRAILGPVFCSGCPNSDDHGYPFLISIRTRYGVAKQTTLISIKVCNSQGQCQNSDIITALTYIRNQHRSSSNKNTVINLSLGGGFSQILNDAVTAAVNDGIHVVVAAGNFAINACQTSPASTPEAITVAATDTSTDTIASFSNFGTCVNIFAPGTLITAAGNSGPASLLTFSGTSQATPHGTIALMIASGGNKSPAQMKIDLDNLSTKNVVL</sequence>
<keyword evidence="2" id="KW-1185">Reference proteome</keyword>
<dbReference type="EMBL" id="CAJVQC010023119">
    <property type="protein sequence ID" value="CAG8720902.1"/>
    <property type="molecule type" value="Genomic_DNA"/>
</dbReference>
<name>A0ACA9PWU2_9GLOM</name>
<gene>
    <name evidence="1" type="ORF">RPERSI_LOCUS11288</name>
</gene>